<gene>
    <name evidence="1" type="ORF">FDT66_05470</name>
</gene>
<accession>A0A5S3NA55</accession>
<evidence type="ECO:0000313" key="2">
    <source>
        <dbReference type="Proteomes" id="UP000307140"/>
    </source>
</evidence>
<dbReference type="OrthoDB" id="1202013at2"/>
<dbReference type="AlphaFoldDB" id="A0A5S3NA55"/>
<proteinExistence type="predicted"/>
<reference evidence="1 2" key="1">
    <citation type="submission" date="2019-05" db="EMBL/GenBank/DDBJ databases">
        <title>Polaribacter aestuariivivens sp. nov., isolated from a tidal flat.</title>
        <authorList>
            <person name="Yoon J.-H."/>
        </authorList>
    </citation>
    <scope>NUCLEOTIDE SEQUENCE [LARGE SCALE GENOMIC DNA]</scope>
    <source>
        <strain evidence="1 2">DBTF-3</strain>
    </source>
</reference>
<dbReference type="Proteomes" id="UP000307140">
    <property type="component" value="Unassembled WGS sequence"/>
</dbReference>
<name>A0A5S3NA55_9FLAO</name>
<dbReference type="PROSITE" id="PS51257">
    <property type="entry name" value="PROKAR_LIPOPROTEIN"/>
    <property type="match status" value="1"/>
</dbReference>
<protein>
    <recommendedName>
        <fullName evidence="3">DNA topoisomerase IV</fullName>
    </recommendedName>
</protein>
<evidence type="ECO:0008006" key="3">
    <source>
        <dbReference type="Google" id="ProtNLM"/>
    </source>
</evidence>
<comment type="caution">
    <text evidence="1">The sequence shown here is derived from an EMBL/GenBank/DDBJ whole genome shotgun (WGS) entry which is preliminary data.</text>
</comment>
<dbReference type="EMBL" id="VANR01000002">
    <property type="protein sequence ID" value="TMM31414.1"/>
    <property type="molecule type" value="Genomic_DNA"/>
</dbReference>
<keyword evidence="2" id="KW-1185">Reference proteome</keyword>
<organism evidence="1 2">
    <name type="scientific">Polaribacter aestuariivivens</name>
    <dbReference type="NCBI Taxonomy" id="2304626"/>
    <lineage>
        <taxon>Bacteria</taxon>
        <taxon>Pseudomonadati</taxon>
        <taxon>Bacteroidota</taxon>
        <taxon>Flavobacteriia</taxon>
        <taxon>Flavobacteriales</taxon>
        <taxon>Flavobacteriaceae</taxon>
    </lineage>
</organism>
<evidence type="ECO:0000313" key="1">
    <source>
        <dbReference type="EMBL" id="TMM31414.1"/>
    </source>
</evidence>
<sequence>MVEIKKLKMVINKKNILSIKLFILCGFSFVLFSCKSEIKDDSDKFKTGVFEIPAGDSYGKTTITRIDSLQIEEYEKIVNISTDSTTIEKKVKHIDTLYITWKNNFFYTLKMKSPKKEIDKDPIFVQITKIKDSSYEFTAKIGFSKFKQDGVVYKVK</sequence>